<gene>
    <name evidence="2" type="ORF">AXG93_48s1230</name>
</gene>
<name>A0A176VX94_MARPO</name>
<evidence type="ECO:0000313" key="3">
    <source>
        <dbReference type="Proteomes" id="UP000077202"/>
    </source>
</evidence>
<comment type="caution">
    <text evidence="2">The sequence shown here is derived from an EMBL/GenBank/DDBJ whole genome shotgun (WGS) entry which is preliminary data.</text>
</comment>
<proteinExistence type="predicted"/>
<accession>A0A176VX94</accession>
<dbReference type="EMBL" id="LVLJ01002476">
    <property type="protein sequence ID" value="OAE24775.1"/>
    <property type="molecule type" value="Genomic_DNA"/>
</dbReference>
<dbReference type="Proteomes" id="UP000077202">
    <property type="component" value="Unassembled WGS sequence"/>
</dbReference>
<protein>
    <submittedName>
        <fullName evidence="2">Uncharacterized protein</fullName>
    </submittedName>
</protein>
<feature type="region of interest" description="Disordered" evidence="1">
    <location>
        <begin position="1"/>
        <end position="73"/>
    </location>
</feature>
<dbReference type="AlphaFoldDB" id="A0A176VX94"/>
<feature type="compositionally biased region" description="Basic and acidic residues" evidence="1">
    <location>
        <begin position="1"/>
        <end position="51"/>
    </location>
</feature>
<sequence>MASENRVKNRGDRIGQNFWRRDAVGRERRRGGGGDPDLGRTDGRTNERTMERTAAMPPTVSGSEGGREGGGGRVCGKLMMIREAWREGEIKRLPKRGRRHVGIAVIVGKPVGEWGEGGIEAIRGTHLGPRERLLVSKVRRKFS</sequence>
<reference evidence="2" key="1">
    <citation type="submission" date="2016-03" db="EMBL/GenBank/DDBJ databases">
        <title>Mechanisms controlling the formation of the plant cell surface in tip-growing cells are functionally conserved among land plants.</title>
        <authorList>
            <person name="Honkanen S."/>
            <person name="Jones V.A."/>
            <person name="Morieri G."/>
            <person name="Champion C."/>
            <person name="Hetherington A.J."/>
            <person name="Kelly S."/>
            <person name="Saint-Marcoux D."/>
            <person name="Proust H."/>
            <person name="Prescott H."/>
            <person name="Dolan L."/>
        </authorList>
    </citation>
    <scope>NUCLEOTIDE SEQUENCE [LARGE SCALE GENOMIC DNA]</scope>
    <source>
        <tissue evidence="2">Whole gametophyte</tissue>
    </source>
</reference>
<organism evidence="2 3">
    <name type="scientific">Marchantia polymorpha subsp. ruderalis</name>
    <dbReference type="NCBI Taxonomy" id="1480154"/>
    <lineage>
        <taxon>Eukaryota</taxon>
        <taxon>Viridiplantae</taxon>
        <taxon>Streptophyta</taxon>
        <taxon>Embryophyta</taxon>
        <taxon>Marchantiophyta</taxon>
        <taxon>Marchantiopsida</taxon>
        <taxon>Marchantiidae</taxon>
        <taxon>Marchantiales</taxon>
        <taxon>Marchantiaceae</taxon>
        <taxon>Marchantia</taxon>
    </lineage>
</organism>
<keyword evidence="3" id="KW-1185">Reference proteome</keyword>
<evidence type="ECO:0000313" key="2">
    <source>
        <dbReference type="EMBL" id="OAE24775.1"/>
    </source>
</evidence>
<evidence type="ECO:0000256" key="1">
    <source>
        <dbReference type="SAM" id="MobiDB-lite"/>
    </source>
</evidence>